<sequence>MLTANNSLLILKLEIRYSIKQITRDNFALAASLTIRWPEVKRLLSSQMVYKVLKYYAKWKGLDKDLK</sequence>
<keyword evidence="2" id="KW-1185">Reference proteome</keyword>
<gene>
    <name evidence="1" type="ORF">LCER1_G009372</name>
</gene>
<comment type="caution">
    <text evidence="1">The sequence shown here is derived from an EMBL/GenBank/DDBJ whole genome shotgun (WGS) entry which is preliminary data.</text>
</comment>
<protein>
    <submittedName>
        <fullName evidence="1">Uncharacterized protein</fullName>
    </submittedName>
</protein>
<reference evidence="1 2" key="1">
    <citation type="submission" date="2018-05" db="EMBL/GenBank/DDBJ databases">
        <title>Whole genome sequencing for identification of molecular markers to develop diagnostic detection tools for the regulated plant pathogen Lachnellula willkommii.</title>
        <authorList>
            <person name="Giroux E."/>
            <person name="Bilodeau G."/>
        </authorList>
    </citation>
    <scope>NUCLEOTIDE SEQUENCE [LARGE SCALE GENOMIC DNA]</scope>
    <source>
        <strain evidence="1 2">CBS 625.97</strain>
    </source>
</reference>
<dbReference type="EMBL" id="QGMG01001784">
    <property type="protein sequence ID" value="TVY43830.1"/>
    <property type="molecule type" value="Genomic_DNA"/>
</dbReference>
<evidence type="ECO:0000313" key="1">
    <source>
        <dbReference type="EMBL" id="TVY43830.1"/>
    </source>
</evidence>
<dbReference type="Proteomes" id="UP000481288">
    <property type="component" value="Unassembled WGS sequence"/>
</dbReference>
<dbReference type="AlphaFoldDB" id="A0A7D8UL62"/>
<name>A0A7D8UL62_9HELO</name>
<organism evidence="1 2">
    <name type="scientific">Lachnellula cervina</name>
    <dbReference type="NCBI Taxonomy" id="1316786"/>
    <lineage>
        <taxon>Eukaryota</taxon>
        <taxon>Fungi</taxon>
        <taxon>Dikarya</taxon>
        <taxon>Ascomycota</taxon>
        <taxon>Pezizomycotina</taxon>
        <taxon>Leotiomycetes</taxon>
        <taxon>Helotiales</taxon>
        <taxon>Lachnaceae</taxon>
        <taxon>Lachnellula</taxon>
    </lineage>
</organism>
<accession>A0A7D8UL62</accession>
<evidence type="ECO:0000313" key="2">
    <source>
        <dbReference type="Proteomes" id="UP000481288"/>
    </source>
</evidence>
<proteinExistence type="predicted"/>